<dbReference type="Pfam" id="PF02903">
    <property type="entry name" value="Alpha-amylase_N"/>
    <property type="match status" value="1"/>
</dbReference>
<evidence type="ECO:0000259" key="4">
    <source>
        <dbReference type="SMART" id="SM00642"/>
    </source>
</evidence>
<keyword evidence="3" id="KW-0326">Glycosidase</keyword>
<proteinExistence type="inferred from homology"/>
<dbReference type="GO" id="GO:0004553">
    <property type="term" value="F:hydrolase activity, hydrolyzing O-glycosyl compounds"/>
    <property type="evidence" value="ECO:0007669"/>
    <property type="project" value="InterPro"/>
</dbReference>
<dbReference type="SUPFAM" id="SSF81296">
    <property type="entry name" value="E set domains"/>
    <property type="match status" value="1"/>
</dbReference>
<dbReference type="InterPro" id="IPR017853">
    <property type="entry name" value="GH"/>
</dbReference>
<dbReference type="Gene3D" id="3.20.20.80">
    <property type="entry name" value="Glycosidases"/>
    <property type="match status" value="1"/>
</dbReference>
<dbReference type="InterPro" id="IPR014756">
    <property type="entry name" value="Ig_E-set"/>
</dbReference>
<reference evidence="5" key="2">
    <citation type="submission" date="2021-04" db="EMBL/GenBank/DDBJ databases">
        <authorList>
            <person name="Gilroy R."/>
        </authorList>
    </citation>
    <scope>NUCLEOTIDE SEQUENCE</scope>
    <source>
        <strain evidence="5">CHK183-1962</strain>
    </source>
</reference>
<comment type="similarity">
    <text evidence="1">Belongs to the glycosyl hydrolase 13 family.</text>
</comment>
<dbReference type="Pfam" id="PF00128">
    <property type="entry name" value="Alpha-amylase"/>
    <property type="match status" value="2"/>
</dbReference>
<dbReference type="Gene3D" id="2.60.40.1180">
    <property type="entry name" value="Golgi alpha-mannosidase II"/>
    <property type="match status" value="1"/>
</dbReference>
<dbReference type="Proteomes" id="UP000886890">
    <property type="component" value="Unassembled WGS sequence"/>
</dbReference>
<evidence type="ECO:0000313" key="6">
    <source>
        <dbReference type="Proteomes" id="UP000886890"/>
    </source>
</evidence>
<dbReference type="EMBL" id="DXEK01000177">
    <property type="protein sequence ID" value="HIX78066.1"/>
    <property type="molecule type" value="Genomic_DNA"/>
</dbReference>
<gene>
    <name evidence="5" type="ORF">H9734_10810</name>
</gene>
<feature type="domain" description="Glycosyl hydrolase family 13 catalytic" evidence="4">
    <location>
        <begin position="139"/>
        <end position="592"/>
    </location>
</feature>
<evidence type="ECO:0000256" key="2">
    <source>
        <dbReference type="ARBA" id="ARBA00022801"/>
    </source>
</evidence>
<dbReference type="SUPFAM" id="SSF51011">
    <property type="entry name" value="Glycosyl hydrolase domain"/>
    <property type="match status" value="1"/>
</dbReference>
<dbReference type="SMART" id="SM00642">
    <property type="entry name" value="Aamy"/>
    <property type="match status" value="1"/>
</dbReference>
<keyword evidence="2 5" id="KW-0378">Hydrolase</keyword>
<reference evidence="5" key="1">
    <citation type="journal article" date="2021" name="PeerJ">
        <title>Extensive microbial diversity within the chicken gut microbiome revealed by metagenomics and culture.</title>
        <authorList>
            <person name="Gilroy R."/>
            <person name="Ravi A."/>
            <person name="Getino M."/>
            <person name="Pursley I."/>
            <person name="Horton D.L."/>
            <person name="Alikhan N.F."/>
            <person name="Baker D."/>
            <person name="Gharbi K."/>
            <person name="Hall N."/>
            <person name="Watson M."/>
            <person name="Adriaenssens E.M."/>
            <person name="Foster-Nyarko E."/>
            <person name="Jarju S."/>
            <person name="Secka A."/>
            <person name="Antonio M."/>
            <person name="Oren A."/>
            <person name="Chaudhuri R.R."/>
            <person name="La Ragione R."/>
            <person name="Hildebrand F."/>
            <person name="Pallen M.J."/>
        </authorList>
    </citation>
    <scope>NUCLEOTIDE SEQUENCE</scope>
    <source>
        <strain evidence="5">CHK183-1962</strain>
    </source>
</reference>
<evidence type="ECO:0000256" key="1">
    <source>
        <dbReference type="ARBA" id="ARBA00008061"/>
    </source>
</evidence>
<dbReference type="SUPFAM" id="SSF51445">
    <property type="entry name" value="(Trans)glycosidases"/>
    <property type="match status" value="1"/>
</dbReference>
<dbReference type="CDD" id="cd02857">
    <property type="entry name" value="E_set_CDase_PDE_N"/>
    <property type="match status" value="1"/>
</dbReference>
<evidence type="ECO:0000313" key="5">
    <source>
        <dbReference type="EMBL" id="HIX78066.1"/>
    </source>
</evidence>
<sequence length="714" mass="83526">MDKEKAQQYISQMRGMFNKHALYSDESPQYQFPFEPNPGDLVTIRFRTVRNNVDAVYFISGAIREEMEVRTIRNGFDYYEIDIPVGTETIYYYFEIRYGKMVCYYNKLGVTRELQEMYSFGIVPGFRTPDWAKGAVMYQIYVERFFNGDPTNDVLNGEYCYIKEKVKKVDDWNALPEPMDVRNFYGGDLQGVMDKLDYLQELGVQVIYLNPIFVSPSNHKYDIQDYDYVDPHFGKIVEDSGELLNTWDMDNTHATRYINRVTNKANLEASNELFVQLVEEIHKRGMKVILDGVFNHCGSFNKWLDREQIYENQEGYAPGAYVSKDSPYHTFFKFFNEHDWPYNEFYDGWWGHDTLPKLNYEESPELMKDIMRIAAKWVSPPFNVDGWRLDVAADLGHSPEFNHRFWKEFRRVVKAANPNAIIIAEHYGDAKSWMQGDEWDTVMNYDAFMEPVSWFLTGMEKHSDEFNQGQFGNSESFLGAMRYHMPAFYAPSLYTAMNELDNHDHSRFLTRTNHRVGRVGTLGSKAAEENINKAVLREAVVIQMTWPGAPTLYYGDEAGVCGFTDPDNRRTYPWGKEDKDLIRFYKEIIAIHKKYPVLIDGSLMALYNDYNILAYGRFNITEQMVIVLNNRNEQVHVEIPVWLTGMKRSEETEMVEIFRTDAVSFRRMEGVHEVNAGILEMDLLPLSAVILHREEKAQLEGVSGYRYDSRRKEE</sequence>
<dbReference type="CDD" id="cd11338">
    <property type="entry name" value="AmyAc_CMD"/>
    <property type="match status" value="1"/>
</dbReference>
<accession>A0A9D1XF98</accession>
<dbReference type="InterPro" id="IPR006047">
    <property type="entry name" value="GH13_cat_dom"/>
</dbReference>
<dbReference type="InterPro" id="IPR013783">
    <property type="entry name" value="Ig-like_fold"/>
</dbReference>
<dbReference type="PANTHER" id="PTHR10357:SF210">
    <property type="entry name" value="MALTODEXTRIN GLUCOSIDASE"/>
    <property type="match status" value="1"/>
</dbReference>
<dbReference type="AlphaFoldDB" id="A0A9D1XF98"/>
<protein>
    <submittedName>
        <fullName evidence="5">Glycoside hydrolase family 13 protein</fullName>
    </submittedName>
</protein>
<comment type="caution">
    <text evidence="5">The sequence shown here is derived from an EMBL/GenBank/DDBJ whole genome shotgun (WGS) entry which is preliminary data.</text>
</comment>
<dbReference type="GO" id="GO:0005975">
    <property type="term" value="P:carbohydrate metabolic process"/>
    <property type="evidence" value="ECO:0007669"/>
    <property type="project" value="InterPro"/>
</dbReference>
<dbReference type="Gene3D" id="2.60.40.10">
    <property type="entry name" value="Immunoglobulins"/>
    <property type="match status" value="1"/>
</dbReference>
<dbReference type="InterPro" id="IPR004185">
    <property type="entry name" value="Glyco_hydro_13_lg-like_dom"/>
</dbReference>
<dbReference type="PANTHER" id="PTHR10357">
    <property type="entry name" value="ALPHA-AMYLASE FAMILY MEMBER"/>
    <property type="match status" value="1"/>
</dbReference>
<organism evidence="5 6">
    <name type="scientific">Candidatus Fusicatenibacter merdavium</name>
    <dbReference type="NCBI Taxonomy" id="2838600"/>
    <lineage>
        <taxon>Bacteria</taxon>
        <taxon>Bacillati</taxon>
        <taxon>Bacillota</taxon>
        <taxon>Clostridia</taxon>
        <taxon>Lachnospirales</taxon>
        <taxon>Lachnospiraceae</taxon>
        <taxon>Fusicatenibacter</taxon>
    </lineage>
</organism>
<name>A0A9D1XF98_9FIRM</name>
<dbReference type="InterPro" id="IPR013780">
    <property type="entry name" value="Glyco_hydro_b"/>
</dbReference>
<evidence type="ECO:0000256" key="3">
    <source>
        <dbReference type="ARBA" id="ARBA00023295"/>
    </source>
</evidence>